<evidence type="ECO:0008006" key="2">
    <source>
        <dbReference type="Google" id="ProtNLM"/>
    </source>
</evidence>
<dbReference type="InterPro" id="IPR029058">
    <property type="entry name" value="AB_hydrolase_fold"/>
</dbReference>
<protein>
    <recommendedName>
        <fullName evidence="2">AB hydrolase-1 domain-containing protein</fullName>
    </recommendedName>
</protein>
<dbReference type="PANTHER" id="PTHR43798">
    <property type="entry name" value="MONOACYLGLYCEROL LIPASE"/>
    <property type="match status" value="1"/>
</dbReference>
<dbReference type="InterPro" id="IPR050266">
    <property type="entry name" value="AB_hydrolase_sf"/>
</dbReference>
<accession>A0A1Y1JZ90</accession>
<dbReference type="Gene3D" id="3.40.50.1820">
    <property type="entry name" value="alpha/beta hydrolase"/>
    <property type="match status" value="1"/>
</dbReference>
<dbReference type="GO" id="GO:0016020">
    <property type="term" value="C:membrane"/>
    <property type="evidence" value="ECO:0007669"/>
    <property type="project" value="TreeGrafter"/>
</dbReference>
<sequence length="200" mass="22782">MGHSFGGCVLTVYAQFYPNQVSKLILIDSNYYPLKREVFRITFKAYMEGSSELLTSLSAKQRQTFRYNEGLNKSNGKRLLGNVTPKSADELYKRNIVEVGADMYQSRIDPRLKYLTYIFITDVCFFNIFKSGPSTCPTLSIIALDAKHPHYPGKGLAGAMEQINPNYVCKFVRGDHYIHMHSPEIIVPLIIHFLLLKCSL</sequence>
<dbReference type="EMBL" id="GEZM01102886">
    <property type="protein sequence ID" value="JAV51747.1"/>
    <property type="molecule type" value="Transcribed_RNA"/>
</dbReference>
<evidence type="ECO:0000313" key="1">
    <source>
        <dbReference type="EMBL" id="JAV51747.1"/>
    </source>
</evidence>
<name>A0A1Y1JZ90_PHOPY</name>
<proteinExistence type="predicted"/>
<dbReference type="SUPFAM" id="SSF53474">
    <property type="entry name" value="alpha/beta-Hydrolases"/>
    <property type="match status" value="1"/>
</dbReference>
<dbReference type="AlphaFoldDB" id="A0A1Y1JZ90"/>
<organism evidence="1">
    <name type="scientific">Photinus pyralis</name>
    <name type="common">Common eastern firefly</name>
    <name type="synonym">Lampyris pyralis</name>
    <dbReference type="NCBI Taxonomy" id="7054"/>
    <lineage>
        <taxon>Eukaryota</taxon>
        <taxon>Metazoa</taxon>
        <taxon>Ecdysozoa</taxon>
        <taxon>Arthropoda</taxon>
        <taxon>Hexapoda</taxon>
        <taxon>Insecta</taxon>
        <taxon>Pterygota</taxon>
        <taxon>Neoptera</taxon>
        <taxon>Endopterygota</taxon>
        <taxon>Coleoptera</taxon>
        <taxon>Polyphaga</taxon>
        <taxon>Elateriformia</taxon>
        <taxon>Elateroidea</taxon>
        <taxon>Lampyridae</taxon>
        <taxon>Lampyrinae</taxon>
        <taxon>Photinus</taxon>
    </lineage>
</organism>
<dbReference type="PANTHER" id="PTHR43798:SF33">
    <property type="entry name" value="HYDROLASE, PUTATIVE (AFU_ORTHOLOGUE AFUA_2G14860)-RELATED"/>
    <property type="match status" value="1"/>
</dbReference>
<reference evidence="1" key="1">
    <citation type="journal article" date="2016" name="Sci. Rep.">
        <title>Molecular characterization of firefly nuptial gifts: a multi-omics approach sheds light on postcopulatory sexual selection.</title>
        <authorList>
            <person name="Al-Wathiqui N."/>
            <person name="Fallon T.R."/>
            <person name="South A."/>
            <person name="Weng J.K."/>
            <person name="Lewis S.M."/>
        </authorList>
    </citation>
    <scope>NUCLEOTIDE SEQUENCE</scope>
</reference>